<accession>A0A6L5YWJ4</accession>
<comment type="caution">
    <text evidence="1">The sequence shown here is derived from an EMBL/GenBank/DDBJ whole genome shotgun (WGS) entry which is preliminary data.</text>
</comment>
<reference evidence="1 2" key="1">
    <citation type="submission" date="2019-10" db="EMBL/GenBank/DDBJ databases">
        <title>Cognatihalovulum marinum gen. nov. sp. nov., a new member of the family Rhodobacteraceae isolated from deep seawater of the Northwest Indian Ocean.</title>
        <authorList>
            <person name="Ruan C."/>
            <person name="Wang J."/>
            <person name="Zheng X."/>
            <person name="Song L."/>
            <person name="Zhu Y."/>
            <person name="Huang Y."/>
            <person name="Lu Z."/>
            <person name="Du W."/>
            <person name="Huang L."/>
            <person name="Dai X."/>
        </authorList>
    </citation>
    <scope>NUCLEOTIDE SEQUENCE [LARGE SCALE GENOMIC DNA]</scope>
    <source>
        <strain evidence="1 2">2CG4</strain>
    </source>
</reference>
<evidence type="ECO:0000313" key="1">
    <source>
        <dbReference type="EMBL" id="MSU88350.1"/>
    </source>
</evidence>
<sequence>MTAAEDAWDWEHQQAVTRLTVQRILSESGLAEGVAVELDLDFVPTDAADRAAAVRKLGMFGYGVEAAEDGALRVAAGSVPLEADAIWQHEERTSRIALIHGYEPDGWGFAEP</sequence>
<organism evidence="1 2">
    <name type="scientific">Halovulum marinum</name>
    <dbReference type="NCBI Taxonomy" id="2662447"/>
    <lineage>
        <taxon>Bacteria</taxon>
        <taxon>Pseudomonadati</taxon>
        <taxon>Pseudomonadota</taxon>
        <taxon>Alphaproteobacteria</taxon>
        <taxon>Rhodobacterales</taxon>
        <taxon>Paracoccaceae</taxon>
        <taxon>Halovulum</taxon>
    </lineage>
</organism>
<gene>
    <name evidence="1" type="ORF">GE300_01805</name>
</gene>
<dbReference type="RefSeq" id="WP_154444333.1">
    <property type="nucleotide sequence ID" value="NZ_WIND01000001.1"/>
</dbReference>
<proteinExistence type="predicted"/>
<protein>
    <submittedName>
        <fullName evidence="1">Uncharacterized protein</fullName>
    </submittedName>
</protein>
<name>A0A6L5YWJ4_9RHOB</name>
<dbReference type="AlphaFoldDB" id="A0A6L5YWJ4"/>
<dbReference type="SUPFAM" id="SSF89946">
    <property type="entry name" value="Hypothetical protein VC0424"/>
    <property type="match status" value="1"/>
</dbReference>
<evidence type="ECO:0000313" key="2">
    <source>
        <dbReference type="Proteomes" id="UP000474957"/>
    </source>
</evidence>
<dbReference type="Proteomes" id="UP000474957">
    <property type="component" value="Unassembled WGS sequence"/>
</dbReference>
<dbReference type="EMBL" id="WIND01000001">
    <property type="protein sequence ID" value="MSU88350.1"/>
    <property type="molecule type" value="Genomic_DNA"/>
</dbReference>
<keyword evidence="2" id="KW-1185">Reference proteome</keyword>
<dbReference type="InterPro" id="IPR036701">
    <property type="entry name" value="RraB-like_sf"/>
</dbReference>